<comment type="caution">
    <text evidence="1">The sequence shown here is derived from an EMBL/GenBank/DDBJ whole genome shotgun (WGS) entry which is preliminary data.</text>
</comment>
<evidence type="ECO:0000313" key="2">
    <source>
        <dbReference type="Proteomes" id="UP001151760"/>
    </source>
</evidence>
<evidence type="ECO:0008006" key="3">
    <source>
        <dbReference type="Google" id="ProtNLM"/>
    </source>
</evidence>
<dbReference type="EMBL" id="BQNB010018063">
    <property type="protein sequence ID" value="GJT70296.1"/>
    <property type="molecule type" value="Genomic_DNA"/>
</dbReference>
<keyword evidence="2" id="KW-1185">Reference proteome</keyword>
<proteinExistence type="predicted"/>
<evidence type="ECO:0000313" key="1">
    <source>
        <dbReference type="EMBL" id="GJT70296.1"/>
    </source>
</evidence>
<dbReference type="Proteomes" id="UP001151760">
    <property type="component" value="Unassembled WGS sequence"/>
</dbReference>
<gene>
    <name evidence="1" type="ORF">Tco_1029582</name>
</gene>
<name>A0ABQ5G422_9ASTR</name>
<sequence>MAIDDNINMSGDDATKKHDDIGFSSELNLSFGDTLYLHPNDTSGSSIVTISSDLFTGAIYAKTTFEMWSDLKETYEKVDGSPVFNLHKNESYLAIRSNILTRETLLLVKVAFAIISGEESHRNVTSVGATKPATTAFAAKTFDNKRRTNNNSNFNKDVLSLLVILLVSNNATTNISPVSLSNEQLSRLMNLLNDNGVSFANANMAGADQHMTVSAKFFVNVVDISNLGLTVEHPNDTQALITKIRKNKQ</sequence>
<reference evidence="1" key="2">
    <citation type="submission" date="2022-01" db="EMBL/GenBank/DDBJ databases">
        <authorList>
            <person name="Yamashiro T."/>
            <person name="Shiraishi A."/>
            <person name="Satake H."/>
            <person name="Nakayama K."/>
        </authorList>
    </citation>
    <scope>NUCLEOTIDE SEQUENCE</scope>
</reference>
<organism evidence="1 2">
    <name type="scientific">Tanacetum coccineum</name>
    <dbReference type="NCBI Taxonomy" id="301880"/>
    <lineage>
        <taxon>Eukaryota</taxon>
        <taxon>Viridiplantae</taxon>
        <taxon>Streptophyta</taxon>
        <taxon>Embryophyta</taxon>
        <taxon>Tracheophyta</taxon>
        <taxon>Spermatophyta</taxon>
        <taxon>Magnoliopsida</taxon>
        <taxon>eudicotyledons</taxon>
        <taxon>Gunneridae</taxon>
        <taxon>Pentapetalae</taxon>
        <taxon>asterids</taxon>
        <taxon>campanulids</taxon>
        <taxon>Asterales</taxon>
        <taxon>Asteraceae</taxon>
        <taxon>Asteroideae</taxon>
        <taxon>Anthemideae</taxon>
        <taxon>Anthemidinae</taxon>
        <taxon>Tanacetum</taxon>
    </lineage>
</organism>
<protein>
    <recommendedName>
        <fullName evidence="3">rRNA N-glycosidase</fullName>
    </recommendedName>
</protein>
<accession>A0ABQ5G422</accession>
<reference evidence="1" key="1">
    <citation type="journal article" date="2022" name="Int. J. Mol. Sci.">
        <title>Draft Genome of Tanacetum Coccineum: Genomic Comparison of Closely Related Tanacetum-Family Plants.</title>
        <authorList>
            <person name="Yamashiro T."/>
            <person name="Shiraishi A."/>
            <person name="Nakayama K."/>
            <person name="Satake H."/>
        </authorList>
    </citation>
    <scope>NUCLEOTIDE SEQUENCE</scope>
</reference>